<feature type="compositionally biased region" description="Low complexity" evidence="1">
    <location>
        <begin position="11"/>
        <end position="22"/>
    </location>
</feature>
<keyword evidence="2" id="KW-0472">Membrane</keyword>
<protein>
    <submittedName>
        <fullName evidence="3">Uncharacterized protein</fullName>
    </submittedName>
</protein>
<dbReference type="AlphaFoldDB" id="A0A1V4DD77"/>
<accession>A0A1V4DD77</accession>
<feature type="transmembrane region" description="Helical" evidence="2">
    <location>
        <begin position="93"/>
        <end position="110"/>
    </location>
</feature>
<keyword evidence="4" id="KW-1185">Reference proteome</keyword>
<evidence type="ECO:0000313" key="3">
    <source>
        <dbReference type="EMBL" id="OPF84666.1"/>
    </source>
</evidence>
<evidence type="ECO:0000256" key="1">
    <source>
        <dbReference type="SAM" id="MobiDB-lite"/>
    </source>
</evidence>
<comment type="caution">
    <text evidence="3">The sequence shown here is derived from an EMBL/GenBank/DDBJ whole genome shotgun (WGS) entry which is preliminary data.</text>
</comment>
<reference evidence="3" key="1">
    <citation type="submission" date="2016-12" db="EMBL/GenBank/DDBJ databases">
        <title>Genome sequence of Streptomyces antioxidans MUSC 164.</title>
        <authorList>
            <person name="Lee L.-H."/>
            <person name="Ser H.-L."/>
        </authorList>
    </citation>
    <scope>NUCLEOTIDE SEQUENCE [LARGE SCALE GENOMIC DNA]</scope>
    <source>
        <strain evidence="3">MUSC 164</strain>
    </source>
</reference>
<evidence type="ECO:0000256" key="2">
    <source>
        <dbReference type="SAM" id="Phobius"/>
    </source>
</evidence>
<feature type="region of interest" description="Disordered" evidence="1">
    <location>
        <begin position="1"/>
        <end position="22"/>
    </location>
</feature>
<feature type="transmembrane region" description="Helical" evidence="2">
    <location>
        <begin position="32"/>
        <end position="51"/>
    </location>
</feature>
<sequence>MSEYNQSYAQPAPATHSGGHGAPAAAGPSKKLAIFAIVGALIVLVGSLVNWVVSDTAGDGGVKGTDGDGTITLIVSIVMAIVFIAALVTKKGMLYLVGAIGALVSAVFAVKNMMDPEALVITKAQDKLGVSEKVAEQAVKQLELSAGPGIYMVLVGALLALALGALGFMKSRAAR</sequence>
<gene>
    <name evidence="3" type="ORF">VT50_0201160</name>
</gene>
<feature type="transmembrane region" description="Helical" evidence="2">
    <location>
        <begin position="149"/>
        <end position="169"/>
    </location>
</feature>
<keyword evidence="2" id="KW-0812">Transmembrane</keyword>
<dbReference type="EMBL" id="LAKD02000001">
    <property type="protein sequence ID" value="OPF84666.1"/>
    <property type="molecule type" value="Genomic_DNA"/>
</dbReference>
<dbReference type="Proteomes" id="UP000033615">
    <property type="component" value="Unassembled WGS sequence"/>
</dbReference>
<proteinExistence type="predicted"/>
<organism evidence="3 4">
    <name type="scientific">Streptomyces antioxidans</name>
    <dbReference type="NCBI Taxonomy" id="1507734"/>
    <lineage>
        <taxon>Bacteria</taxon>
        <taxon>Bacillati</taxon>
        <taxon>Actinomycetota</taxon>
        <taxon>Actinomycetes</taxon>
        <taxon>Kitasatosporales</taxon>
        <taxon>Streptomycetaceae</taxon>
        <taxon>Streptomyces</taxon>
    </lineage>
</organism>
<evidence type="ECO:0000313" key="4">
    <source>
        <dbReference type="Proteomes" id="UP000033615"/>
    </source>
</evidence>
<dbReference type="RefSeq" id="WP_046090052.1">
    <property type="nucleotide sequence ID" value="NZ_LAKD02000001.1"/>
</dbReference>
<name>A0A1V4DD77_9ACTN</name>
<feature type="transmembrane region" description="Helical" evidence="2">
    <location>
        <begin position="71"/>
        <end position="88"/>
    </location>
</feature>
<keyword evidence="2" id="KW-1133">Transmembrane helix</keyword>